<proteinExistence type="predicted"/>
<evidence type="ECO:0000256" key="1">
    <source>
        <dbReference type="SAM" id="MobiDB-lite"/>
    </source>
</evidence>
<dbReference type="WBParaSite" id="Pan_g15255.t1">
    <property type="protein sequence ID" value="Pan_g15255.t1"/>
    <property type="gene ID" value="Pan_g15255"/>
</dbReference>
<reference evidence="3" key="2">
    <citation type="submission" date="2020-10" db="UniProtKB">
        <authorList>
            <consortium name="WormBaseParasite"/>
        </authorList>
    </citation>
    <scope>IDENTIFICATION</scope>
</reference>
<feature type="compositionally biased region" description="Polar residues" evidence="1">
    <location>
        <begin position="1"/>
        <end position="10"/>
    </location>
</feature>
<accession>A0A7E4V145</accession>
<dbReference type="Proteomes" id="UP000492821">
    <property type="component" value="Unassembled WGS sequence"/>
</dbReference>
<organism evidence="2 3">
    <name type="scientific">Panagrellus redivivus</name>
    <name type="common">Microworm</name>
    <dbReference type="NCBI Taxonomy" id="6233"/>
    <lineage>
        <taxon>Eukaryota</taxon>
        <taxon>Metazoa</taxon>
        <taxon>Ecdysozoa</taxon>
        <taxon>Nematoda</taxon>
        <taxon>Chromadorea</taxon>
        <taxon>Rhabditida</taxon>
        <taxon>Tylenchina</taxon>
        <taxon>Panagrolaimomorpha</taxon>
        <taxon>Panagrolaimoidea</taxon>
        <taxon>Panagrolaimidae</taxon>
        <taxon>Panagrellus</taxon>
    </lineage>
</organism>
<evidence type="ECO:0000313" key="3">
    <source>
        <dbReference type="WBParaSite" id="Pan_g15255.t1"/>
    </source>
</evidence>
<reference evidence="2" key="1">
    <citation type="journal article" date="2013" name="Genetics">
        <title>The draft genome and transcriptome of Panagrellus redivivus are shaped by the harsh demands of a free-living lifestyle.</title>
        <authorList>
            <person name="Srinivasan J."/>
            <person name="Dillman A.R."/>
            <person name="Macchietto M.G."/>
            <person name="Heikkinen L."/>
            <person name="Lakso M."/>
            <person name="Fracchia K.M."/>
            <person name="Antoshechkin I."/>
            <person name="Mortazavi A."/>
            <person name="Wong G."/>
            <person name="Sternberg P.W."/>
        </authorList>
    </citation>
    <scope>NUCLEOTIDE SEQUENCE [LARGE SCALE GENOMIC DNA]</scope>
    <source>
        <strain evidence="2">MT8872</strain>
    </source>
</reference>
<evidence type="ECO:0000313" key="2">
    <source>
        <dbReference type="Proteomes" id="UP000492821"/>
    </source>
</evidence>
<keyword evidence="2" id="KW-1185">Reference proteome</keyword>
<dbReference type="AlphaFoldDB" id="A0A7E4V145"/>
<name>A0A7E4V145_PANRE</name>
<protein>
    <submittedName>
        <fullName evidence="3">Uncharacterized protein</fullName>
    </submittedName>
</protein>
<sequence length="146" mass="16334">MADGGQSLTTPPAAPASPRRRPPSLMTIRKIVVVEGRCFPPTDQKGRRPWGVDVTLTDGLEDCHHYFVIGKAKVKVKQYVCLHRRRRLRSPDGCQVTQLDKAEQSSKKAGLNYEARWSHMWGQTKSIGRDTIHVGVGSPIVFAQWS</sequence>
<feature type="region of interest" description="Disordered" evidence="1">
    <location>
        <begin position="1"/>
        <end position="23"/>
    </location>
</feature>